<evidence type="ECO:0000313" key="2">
    <source>
        <dbReference type="Proteomes" id="UP000230423"/>
    </source>
</evidence>
<accession>A0A2G9T8Y4</accession>
<dbReference type="EMBL" id="KZ397738">
    <property type="protein sequence ID" value="PIO54365.1"/>
    <property type="molecule type" value="Genomic_DNA"/>
</dbReference>
<proteinExistence type="predicted"/>
<sequence length="102" mass="12096">MYIKVNLTNAKEEMKATFTKENRALNYTPYEYGSQMHHSNIQLRYERYCCNNFTCAVEIHAHYGLTNALILRYFNDQSALQLQRSTFATRGVDRLKNYELQD</sequence>
<keyword evidence="2" id="KW-1185">Reference proteome</keyword>
<dbReference type="Gene3D" id="3.40.390.10">
    <property type="entry name" value="Collagenase (Catalytic Domain)"/>
    <property type="match status" value="1"/>
</dbReference>
<dbReference type="AlphaFoldDB" id="A0A2G9T8Y4"/>
<protein>
    <submittedName>
        <fullName evidence="1">Uncharacterized protein</fullName>
    </submittedName>
</protein>
<name>A0A2G9T8Y4_TELCI</name>
<reference evidence="1 2" key="1">
    <citation type="submission" date="2015-09" db="EMBL/GenBank/DDBJ databases">
        <title>Draft genome of the parasitic nematode Teladorsagia circumcincta isolate WARC Sus (inbred).</title>
        <authorList>
            <person name="Mitreva M."/>
        </authorList>
    </citation>
    <scope>NUCLEOTIDE SEQUENCE [LARGE SCALE GENOMIC DNA]</scope>
    <source>
        <strain evidence="1 2">S</strain>
    </source>
</reference>
<organism evidence="1 2">
    <name type="scientific">Teladorsagia circumcincta</name>
    <name type="common">Brown stomach worm</name>
    <name type="synonym">Ostertagia circumcincta</name>
    <dbReference type="NCBI Taxonomy" id="45464"/>
    <lineage>
        <taxon>Eukaryota</taxon>
        <taxon>Metazoa</taxon>
        <taxon>Ecdysozoa</taxon>
        <taxon>Nematoda</taxon>
        <taxon>Chromadorea</taxon>
        <taxon>Rhabditida</taxon>
        <taxon>Rhabditina</taxon>
        <taxon>Rhabditomorpha</taxon>
        <taxon>Strongyloidea</taxon>
        <taxon>Trichostrongylidae</taxon>
        <taxon>Teladorsagia</taxon>
    </lineage>
</organism>
<dbReference type="GO" id="GO:0008237">
    <property type="term" value="F:metallopeptidase activity"/>
    <property type="evidence" value="ECO:0007669"/>
    <property type="project" value="InterPro"/>
</dbReference>
<dbReference type="Proteomes" id="UP000230423">
    <property type="component" value="Unassembled WGS sequence"/>
</dbReference>
<dbReference type="OrthoDB" id="291007at2759"/>
<gene>
    <name evidence="1" type="ORF">TELCIR_24273</name>
</gene>
<evidence type="ECO:0000313" key="1">
    <source>
        <dbReference type="EMBL" id="PIO54365.1"/>
    </source>
</evidence>
<dbReference type="InterPro" id="IPR024079">
    <property type="entry name" value="MetalloPept_cat_dom_sf"/>
</dbReference>